<protein>
    <submittedName>
        <fullName evidence="2">Uncharacterized protein</fullName>
    </submittedName>
</protein>
<sequence>MKKARFPMAMFTLCAALMCFAAPALFAAEVFHHAAVMSENRQYSSQDYYYADGHPWANDQPRWFMIGSALTDGDAPFPVRLVSIRTGLHELTYNGPYYSFNHLSSDGLLPWYLGGGYDVPGETWVGDYTFAVGPSAQSVWQIPSNSLVQLPVVTSVSATAGENPTFSWNGAAGADAYDVVIFPPDQNREPVFSQPLFFSPPIPDTGSSDPYSYTYTGDLFKNGVDYPVVIRALQYHPESDTNTRYTDQVLNRSAHVIRHGGYDKEDLSTWTEEEEFGADLDIDPVDNSRYFFECTSTDQDASDGQIRRAKGDAIGLIADVTVLTVTTSAQSEWAAVGLRLNVADTNRGTYISAQIRSEWSGGNRRILCRVRERNAAGDMYREIFRANQNYGWGLNQPVPMGLAVVNDNVVFWAEGRGSFAVPLPSNITYRDSDIRVFMSLDPGATTMNAMVDNVRIPTKENPLVFGELGYLSSPKGDFTLDGKIGVDDAVGALQTVSGVK</sequence>
<accession>B8FAG2</accession>
<reference evidence="2 3" key="1">
    <citation type="journal article" date="2012" name="Environ. Microbiol.">
        <title>The genome sequence of Desulfatibacillum alkenivorans AK-01: a blueprint for anaerobic alkane oxidation.</title>
        <authorList>
            <person name="Callaghan A.V."/>
            <person name="Morris B.E."/>
            <person name="Pereira I.A."/>
            <person name="McInerney M.J."/>
            <person name="Austin R.N."/>
            <person name="Groves J.T."/>
            <person name="Kukor J.J."/>
            <person name="Suflita J.M."/>
            <person name="Young L.Y."/>
            <person name="Zylstra G.J."/>
            <person name="Wawrik B."/>
        </authorList>
    </citation>
    <scope>NUCLEOTIDE SEQUENCE [LARGE SCALE GENOMIC DNA]</scope>
    <source>
        <strain evidence="2 3">AK-01</strain>
    </source>
</reference>
<organism evidence="2 3">
    <name type="scientific">Desulfatibacillum aliphaticivorans</name>
    <dbReference type="NCBI Taxonomy" id="218208"/>
    <lineage>
        <taxon>Bacteria</taxon>
        <taxon>Pseudomonadati</taxon>
        <taxon>Thermodesulfobacteriota</taxon>
        <taxon>Desulfobacteria</taxon>
        <taxon>Desulfobacterales</taxon>
        <taxon>Desulfatibacillaceae</taxon>
        <taxon>Desulfatibacillum</taxon>
    </lineage>
</organism>
<proteinExistence type="predicted"/>
<evidence type="ECO:0000313" key="3">
    <source>
        <dbReference type="Proteomes" id="UP000000739"/>
    </source>
</evidence>
<dbReference type="AlphaFoldDB" id="B8FAG2"/>
<dbReference type="KEGG" id="dal:Dalk_1560"/>
<dbReference type="RefSeq" id="WP_012610692.1">
    <property type="nucleotide sequence ID" value="NC_011768.1"/>
</dbReference>
<evidence type="ECO:0000256" key="1">
    <source>
        <dbReference type="SAM" id="SignalP"/>
    </source>
</evidence>
<gene>
    <name evidence="2" type="ordered locus">Dalk_1560</name>
</gene>
<keyword evidence="3" id="KW-1185">Reference proteome</keyword>
<name>B8FAG2_DESAL</name>
<feature type="chain" id="PRO_5002871482" evidence="1">
    <location>
        <begin position="28"/>
        <end position="500"/>
    </location>
</feature>
<evidence type="ECO:0000313" key="2">
    <source>
        <dbReference type="EMBL" id="ACL03258.1"/>
    </source>
</evidence>
<keyword evidence="1" id="KW-0732">Signal</keyword>
<feature type="signal peptide" evidence="1">
    <location>
        <begin position="1"/>
        <end position="27"/>
    </location>
</feature>
<dbReference type="HOGENOM" id="CLU_544822_0_0_7"/>
<dbReference type="Proteomes" id="UP000000739">
    <property type="component" value="Chromosome"/>
</dbReference>
<dbReference type="EMBL" id="CP001322">
    <property type="protein sequence ID" value="ACL03258.1"/>
    <property type="molecule type" value="Genomic_DNA"/>
</dbReference>